<feature type="domain" description="AB hydrolase-1" evidence="3">
    <location>
        <begin position="24"/>
        <end position="266"/>
    </location>
</feature>
<dbReference type="Proteomes" id="UP000586305">
    <property type="component" value="Unassembled WGS sequence"/>
</dbReference>
<evidence type="ECO:0000256" key="1">
    <source>
        <dbReference type="ARBA" id="ARBA00008645"/>
    </source>
</evidence>
<comment type="similarity">
    <text evidence="1">Belongs to the AB hydrolase superfamily.</text>
</comment>
<sequence length="283" mass="31749">MKNAIDALKKQGIATQTFGDGKEVVICVHGWLDNSNSFKPMLSSIDAKYTYIAIDLMGHGQSQWRSADAHYYFVDYVYDLLNIIDQLQVPSCHLVGHSLGAMVCGLFSALYPERVNSLVMIEGIGLVCTEPDDIHQQMKAAFEQRKTTDKFKKRLYSSFDALSTARSQVGDITKEDAALLMSRNTQKVEGGFYLTTDPRLKTQSGFRFSQAQALAVLNDIDVHSLLVIGTKGYDFVKQNLSIFKNNFNNLEVKEISGGHHCHMDNPQQCITLIEQHMNRNTLT</sequence>
<evidence type="ECO:0000256" key="2">
    <source>
        <dbReference type="ARBA" id="ARBA00022801"/>
    </source>
</evidence>
<keyword evidence="5" id="KW-1185">Reference proteome</keyword>
<gene>
    <name evidence="4" type="ORF">HG263_06510</name>
</gene>
<dbReference type="GO" id="GO:0016020">
    <property type="term" value="C:membrane"/>
    <property type="evidence" value="ECO:0007669"/>
    <property type="project" value="TreeGrafter"/>
</dbReference>
<name>A0A849VCA6_9GAMM</name>
<dbReference type="SUPFAM" id="SSF53474">
    <property type="entry name" value="alpha/beta-Hydrolases"/>
    <property type="match status" value="1"/>
</dbReference>
<dbReference type="AlphaFoldDB" id="A0A849VCA6"/>
<dbReference type="InterPro" id="IPR000073">
    <property type="entry name" value="AB_hydrolase_1"/>
</dbReference>
<dbReference type="InterPro" id="IPR029058">
    <property type="entry name" value="AB_hydrolase_fold"/>
</dbReference>
<dbReference type="RefSeq" id="WP_171625264.1">
    <property type="nucleotide sequence ID" value="NZ_JABBPG010000002.1"/>
</dbReference>
<dbReference type="PANTHER" id="PTHR43798">
    <property type="entry name" value="MONOACYLGLYCEROL LIPASE"/>
    <property type="match status" value="1"/>
</dbReference>
<reference evidence="4 5" key="1">
    <citation type="submission" date="2020-04" db="EMBL/GenBank/DDBJ databases">
        <title>Pseudoalteromonas caenipelagi sp. nov., isolated from a tidal flat.</title>
        <authorList>
            <person name="Park S."/>
            <person name="Yoon J.-H."/>
        </authorList>
    </citation>
    <scope>NUCLEOTIDE SEQUENCE [LARGE SCALE GENOMIC DNA]</scope>
    <source>
        <strain evidence="4 5">JBTF-M23</strain>
    </source>
</reference>
<dbReference type="PRINTS" id="PR00111">
    <property type="entry name" value="ABHYDROLASE"/>
</dbReference>
<dbReference type="PANTHER" id="PTHR43798:SF14">
    <property type="entry name" value="SERINE HYDROLASE-LIKE PROTEIN DDB_G0286239"/>
    <property type="match status" value="1"/>
</dbReference>
<comment type="caution">
    <text evidence="4">The sequence shown here is derived from an EMBL/GenBank/DDBJ whole genome shotgun (WGS) entry which is preliminary data.</text>
</comment>
<accession>A0A849VCA6</accession>
<dbReference type="EMBL" id="JABBPG010000002">
    <property type="protein sequence ID" value="NOU50193.1"/>
    <property type="molecule type" value="Genomic_DNA"/>
</dbReference>
<dbReference type="GO" id="GO:0016787">
    <property type="term" value="F:hydrolase activity"/>
    <property type="evidence" value="ECO:0007669"/>
    <property type="project" value="UniProtKB-KW"/>
</dbReference>
<dbReference type="InterPro" id="IPR050266">
    <property type="entry name" value="AB_hydrolase_sf"/>
</dbReference>
<protein>
    <submittedName>
        <fullName evidence="4">Alpha/beta hydrolase</fullName>
    </submittedName>
</protein>
<proteinExistence type="inferred from homology"/>
<evidence type="ECO:0000313" key="5">
    <source>
        <dbReference type="Proteomes" id="UP000586305"/>
    </source>
</evidence>
<evidence type="ECO:0000313" key="4">
    <source>
        <dbReference type="EMBL" id="NOU50193.1"/>
    </source>
</evidence>
<organism evidence="4 5">
    <name type="scientific">Pseudoalteromonas caenipelagi</name>
    <dbReference type="NCBI Taxonomy" id="2726988"/>
    <lineage>
        <taxon>Bacteria</taxon>
        <taxon>Pseudomonadati</taxon>
        <taxon>Pseudomonadota</taxon>
        <taxon>Gammaproteobacteria</taxon>
        <taxon>Alteromonadales</taxon>
        <taxon>Pseudoalteromonadaceae</taxon>
        <taxon>Pseudoalteromonas</taxon>
    </lineage>
</organism>
<keyword evidence="2 4" id="KW-0378">Hydrolase</keyword>
<evidence type="ECO:0000259" key="3">
    <source>
        <dbReference type="Pfam" id="PF00561"/>
    </source>
</evidence>
<dbReference type="Pfam" id="PF00561">
    <property type="entry name" value="Abhydrolase_1"/>
    <property type="match status" value="1"/>
</dbReference>
<dbReference type="Gene3D" id="3.40.50.1820">
    <property type="entry name" value="alpha/beta hydrolase"/>
    <property type="match status" value="1"/>
</dbReference>